<proteinExistence type="predicted"/>
<gene>
    <name evidence="1" type="ORF">GCM10023340_38320</name>
</gene>
<reference evidence="2" key="1">
    <citation type="journal article" date="2019" name="Int. J. Syst. Evol. Microbiol.">
        <title>The Global Catalogue of Microorganisms (GCM) 10K type strain sequencing project: providing services to taxonomists for standard genome sequencing and annotation.</title>
        <authorList>
            <consortium name="The Broad Institute Genomics Platform"/>
            <consortium name="The Broad Institute Genome Sequencing Center for Infectious Disease"/>
            <person name="Wu L."/>
            <person name="Ma J."/>
        </authorList>
    </citation>
    <scope>NUCLEOTIDE SEQUENCE [LARGE SCALE GENOMIC DNA]</scope>
    <source>
        <strain evidence="2">JCM 18459</strain>
    </source>
</reference>
<dbReference type="Pfam" id="PF13671">
    <property type="entry name" value="AAA_33"/>
    <property type="match status" value="1"/>
</dbReference>
<evidence type="ECO:0000313" key="1">
    <source>
        <dbReference type="EMBL" id="GAA5154550.1"/>
    </source>
</evidence>
<dbReference type="InterPro" id="IPR027417">
    <property type="entry name" value="P-loop_NTPase"/>
</dbReference>
<name>A0ABP9Q1V4_9ACTN</name>
<dbReference type="Gene3D" id="3.40.50.300">
    <property type="entry name" value="P-loop containing nucleotide triphosphate hydrolases"/>
    <property type="match status" value="1"/>
</dbReference>
<dbReference type="Proteomes" id="UP001500221">
    <property type="component" value="Unassembled WGS sequence"/>
</dbReference>
<sequence length="204" mass="22488">MLIWVNGPFGVGKTAVAHELARRLDVERTGRAVVCDPEHVGFGLHRMMPPALRGDFQDLPAWRSGVVEVLDLVLREQTGPVVVPMTVLDPAYLDELVGGLRRRGHRVAHVSLLAQRETVVRRLRGRGLPGLRREGFALAQLDRALDVLATRPFATQVRTDGLGVSAVADEVARVGRLGMRPDTDGPARAWLRRTAVSLRHVRLD</sequence>
<evidence type="ECO:0000313" key="2">
    <source>
        <dbReference type="Proteomes" id="UP001500221"/>
    </source>
</evidence>
<evidence type="ECO:0008006" key="3">
    <source>
        <dbReference type="Google" id="ProtNLM"/>
    </source>
</evidence>
<dbReference type="RefSeq" id="WP_345462508.1">
    <property type="nucleotide sequence ID" value="NZ_BAABKG010000005.1"/>
</dbReference>
<accession>A0ABP9Q1V4</accession>
<protein>
    <recommendedName>
        <fullName evidence="3">AAA domain-containing protein</fullName>
    </recommendedName>
</protein>
<dbReference type="EMBL" id="BAABKG010000005">
    <property type="protein sequence ID" value="GAA5154550.1"/>
    <property type="molecule type" value="Genomic_DNA"/>
</dbReference>
<comment type="caution">
    <text evidence="1">The sequence shown here is derived from an EMBL/GenBank/DDBJ whole genome shotgun (WGS) entry which is preliminary data.</text>
</comment>
<keyword evidence="2" id="KW-1185">Reference proteome</keyword>
<organism evidence="1 2">
    <name type="scientific">Nocardioides marinquilinus</name>
    <dbReference type="NCBI Taxonomy" id="1210400"/>
    <lineage>
        <taxon>Bacteria</taxon>
        <taxon>Bacillati</taxon>
        <taxon>Actinomycetota</taxon>
        <taxon>Actinomycetes</taxon>
        <taxon>Propionibacteriales</taxon>
        <taxon>Nocardioidaceae</taxon>
        <taxon>Nocardioides</taxon>
    </lineage>
</organism>
<dbReference type="SUPFAM" id="SSF52540">
    <property type="entry name" value="P-loop containing nucleoside triphosphate hydrolases"/>
    <property type="match status" value="1"/>
</dbReference>